<evidence type="ECO:0000313" key="3">
    <source>
        <dbReference type="Proteomes" id="UP001596391"/>
    </source>
</evidence>
<comment type="caution">
    <text evidence="2">The sequence shown here is derived from an EMBL/GenBank/DDBJ whole genome shotgun (WGS) entry which is preliminary data.</text>
</comment>
<organism evidence="2 3">
    <name type="scientific">Granulicella cerasi</name>
    <dbReference type="NCBI Taxonomy" id="741063"/>
    <lineage>
        <taxon>Bacteria</taxon>
        <taxon>Pseudomonadati</taxon>
        <taxon>Acidobacteriota</taxon>
        <taxon>Terriglobia</taxon>
        <taxon>Terriglobales</taxon>
        <taxon>Acidobacteriaceae</taxon>
        <taxon>Granulicella</taxon>
    </lineage>
</organism>
<feature type="compositionally biased region" description="Polar residues" evidence="1">
    <location>
        <begin position="111"/>
        <end position="124"/>
    </location>
</feature>
<reference evidence="3" key="1">
    <citation type="journal article" date="2019" name="Int. J. Syst. Evol. Microbiol.">
        <title>The Global Catalogue of Microorganisms (GCM) 10K type strain sequencing project: providing services to taxonomists for standard genome sequencing and annotation.</title>
        <authorList>
            <consortium name="The Broad Institute Genomics Platform"/>
            <consortium name="The Broad Institute Genome Sequencing Center for Infectious Disease"/>
            <person name="Wu L."/>
            <person name="Ma J."/>
        </authorList>
    </citation>
    <scope>NUCLEOTIDE SEQUENCE [LARGE SCALE GENOMIC DNA]</scope>
    <source>
        <strain evidence="3">CGMCC 1.16026</strain>
    </source>
</reference>
<dbReference type="EMBL" id="JBHSWI010000001">
    <property type="protein sequence ID" value="MFC6644287.1"/>
    <property type="molecule type" value="Genomic_DNA"/>
</dbReference>
<gene>
    <name evidence="2" type="ORF">ACFQBQ_01505</name>
</gene>
<evidence type="ECO:0000313" key="2">
    <source>
        <dbReference type="EMBL" id="MFC6644287.1"/>
    </source>
</evidence>
<keyword evidence="3" id="KW-1185">Reference proteome</keyword>
<evidence type="ECO:0008006" key="4">
    <source>
        <dbReference type="Google" id="ProtNLM"/>
    </source>
</evidence>
<feature type="region of interest" description="Disordered" evidence="1">
    <location>
        <begin position="75"/>
        <end position="127"/>
    </location>
</feature>
<evidence type="ECO:0000256" key="1">
    <source>
        <dbReference type="SAM" id="MobiDB-lite"/>
    </source>
</evidence>
<dbReference type="Proteomes" id="UP001596391">
    <property type="component" value="Unassembled WGS sequence"/>
</dbReference>
<feature type="compositionally biased region" description="Polar residues" evidence="1">
    <location>
        <begin position="79"/>
        <end position="101"/>
    </location>
</feature>
<protein>
    <recommendedName>
        <fullName evidence="4">Flagellar hook-length control protein FliK</fullName>
    </recommendedName>
</protein>
<sequence>MHALSAPAKNRLEVGMSGGELGTMHLRAEMRSDGSIHATLQAAPHAAERLLGMTEGMQSFMRETQSVMPVVSIEARTASEANPSSVSTDAMSSDAGSSSPDAQQQQRARQHWTQKTFADTSMVSDSLDGASEVGTAIATTGTWVNERV</sequence>
<proteinExistence type="predicted"/>
<name>A0ABW1Z733_9BACT</name>
<dbReference type="RefSeq" id="WP_390233581.1">
    <property type="nucleotide sequence ID" value="NZ_JBHSWI010000001.1"/>
</dbReference>
<accession>A0ABW1Z733</accession>